<name>A0A2V4BIV8_9FLAO</name>
<dbReference type="EMBL" id="QJHK01000029">
    <property type="protein sequence ID" value="PXY38896.1"/>
    <property type="molecule type" value="Genomic_DNA"/>
</dbReference>
<evidence type="ECO:0008006" key="4">
    <source>
        <dbReference type="Google" id="ProtNLM"/>
    </source>
</evidence>
<proteinExistence type="predicted"/>
<dbReference type="OrthoDB" id="1349336at2"/>
<feature type="transmembrane region" description="Helical" evidence="1">
    <location>
        <begin position="5"/>
        <end position="27"/>
    </location>
</feature>
<organism evidence="2 3">
    <name type="scientific">Flavobacterium cheongpyeongense</name>
    <dbReference type="NCBI Taxonomy" id="2212651"/>
    <lineage>
        <taxon>Bacteria</taxon>
        <taxon>Pseudomonadati</taxon>
        <taxon>Bacteroidota</taxon>
        <taxon>Flavobacteriia</taxon>
        <taxon>Flavobacteriales</taxon>
        <taxon>Flavobacteriaceae</taxon>
        <taxon>Flavobacterium</taxon>
    </lineage>
</organism>
<dbReference type="Proteomes" id="UP000247903">
    <property type="component" value="Unassembled WGS sequence"/>
</dbReference>
<protein>
    <recommendedName>
        <fullName evidence="4">DUF3810 domain-containing protein</fullName>
    </recommendedName>
</protein>
<evidence type="ECO:0000313" key="2">
    <source>
        <dbReference type="EMBL" id="PXY38896.1"/>
    </source>
</evidence>
<keyword evidence="1" id="KW-1133">Transmembrane helix</keyword>
<dbReference type="RefSeq" id="WP_110308544.1">
    <property type="nucleotide sequence ID" value="NZ_QJHK01000029.1"/>
</dbReference>
<feature type="transmembrane region" description="Helical" evidence="1">
    <location>
        <begin position="92"/>
        <end position="114"/>
    </location>
</feature>
<evidence type="ECO:0000256" key="1">
    <source>
        <dbReference type="SAM" id="Phobius"/>
    </source>
</evidence>
<sequence length="151" mass="17688">MNRKLILNLVLPVTIIIFILFSKWWIVNVVDGTDGIMYGFPFIYKAPAFYTSMAEEFFILELIADLIFYFGVIFGIVYLMNKFLFAISIRKVVSVILFITASLLISLELFFAFMPENKFSLKRDDEIEIKQTGLKFLFNNSDEIEFDKHHK</sequence>
<comment type="caution">
    <text evidence="2">The sequence shown here is derived from an EMBL/GenBank/DDBJ whole genome shotgun (WGS) entry which is preliminary data.</text>
</comment>
<keyword evidence="3" id="KW-1185">Reference proteome</keyword>
<accession>A0A2V4BIV8</accession>
<evidence type="ECO:0000313" key="3">
    <source>
        <dbReference type="Proteomes" id="UP000247903"/>
    </source>
</evidence>
<feature type="transmembrane region" description="Helical" evidence="1">
    <location>
        <begin position="57"/>
        <end position="80"/>
    </location>
</feature>
<keyword evidence="1" id="KW-0812">Transmembrane</keyword>
<dbReference type="AlphaFoldDB" id="A0A2V4BIV8"/>
<keyword evidence="1" id="KW-0472">Membrane</keyword>
<reference evidence="2 3" key="1">
    <citation type="submission" date="2018-05" db="EMBL/GenBank/DDBJ databases">
        <title>Flavobacterium sp. strain IMCC34759, incomplete genome.</title>
        <authorList>
            <person name="Joung Y."/>
            <person name="Cho J."/>
        </authorList>
    </citation>
    <scope>NUCLEOTIDE SEQUENCE [LARGE SCALE GENOMIC DNA]</scope>
    <source>
        <strain evidence="2 3">IMCC34759</strain>
    </source>
</reference>
<gene>
    <name evidence="2" type="ORF">DMB65_20775</name>
</gene>